<feature type="compositionally biased region" description="Low complexity" evidence="3">
    <location>
        <begin position="1987"/>
        <end position="2033"/>
    </location>
</feature>
<feature type="compositionally biased region" description="Basic and acidic residues" evidence="3">
    <location>
        <begin position="814"/>
        <end position="823"/>
    </location>
</feature>
<dbReference type="CDD" id="cd02257">
    <property type="entry name" value="Peptidase_C19"/>
    <property type="match status" value="1"/>
</dbReference>
<keyword evidence="6" id="KW-1185">Reference proteome</keyword>
<feature type="region of interest" description="Disordered" evidence="3">
    <location>
        <begin position="2323"/>
        <end position="2395"/>
    </location>
</feature>
<feature type="compositionally biased region" description="Low complexity" evidence="3">
    <location>
        <begin position="1699"/>
        <end position="1711"/>
    </location>
</feature>
<accession>A0AAV1HWV6</accession>
<feature type="region of interest" description="Disordered" evidence="3">
    <location>
        <begin position="1883"/>
        <end position="1911"/>
    </location>
</feature>
<feature type="region of interest" description="Disordered" evidence="3">
    <location>
        <begin position="865"/>
        <end position="1310"/>
    </location>
</feature>
<comment type="caution">
    <text evidence="5">The sequence shown here is derived from an EMBL/GenBank/DDBJ whole genome shotgun (WGS) entry which is preliminary data.</text>
</comment>
<feature type="region of interest" description="Disordered" evidence="3">
    <location>
        <begin position="1935"/>
        <end position="2094"/>
    </location>
</feature>
<feature type="region of interest" description="Disordered" evidence="3">
    <location>
        <begin position="84"/>
        <end position="110"/>
    </location>
</feature>
<feature type="compositionally biased region" description="Low complexity" evidence="3">
    <location>
        <begin position="1452"/>
        <end position="1464"/>
    </location>
</feature>
<feature type="region of interest" description="Disordered" evidence="3">
    <location>
        <begin position="1699"/>
        <end position="1718"/>
    </location>
</feature>
<dbReference type="Gene3D" id="3.90.70.10">
    <property type="entry name" value="Cysteine proteinases"/>
    <property type="match status" value="2"/>
</dbReference>
<feature type="region of interest" description="Disordered" evidence="3">
    <location>
        <begin position="609"/>
        <end position="630"/>
    </location>
</feature>
<dbReference type="PANTHER" id="PTHR22975">
    <property type="entry name" value="UBIQUITIN SPECIFIC PROTEINASE"/>
    <property type="match status" value="1"/>
</dbReference>
<feature type="compositionally biased region" description="Polar residues" evidence="3">
    <location>
        <begin position="1862"/>
        <end position="1871"/>
    </location>
</feature>
<feature type="compositionally biased region" description="Polar residues" evidence="3">
    <location>
        <begin position="1346"/>
        <end position="1356"/>
    </location>
</feature>
<evidence type="ECO:0000313" key="5">
    <source>
        <dbReference type="EMBL" id="CAK0756246.1"/>
    </source>
</evidence>
<reference evidence="5 6" key="1">
    <citation type="submission" date="2023-10" db="EMBL/GenBank/DDBJ databases">
        <authorList>
            <person name="Maclean D."/>
            <person name="Macfadyen A."/>
        </authorList>
    </citation>
    <scope>NUCLEOTIDE SEQUENCE [LARGE SCALE GENOMIC DNA]</scope>
</reference>
<feature type="compositionally biased region" description="Low complexity" evidence="3">
    <location>
        <begin position="2367"/>
        <end position="2388"/>
    </location>
</feature>
<feature type="compositionally biased region" description="Polar residues" evidence="3">
    <location>
        <begin position="2076"/>
        <end position="2087"/>
    </location>
</feature>
<feature type="compositionally biased region" description="Basic and acidic residues" evidence="3">
    <location>
        <begin position="761"/>
        <end position="770"/>
    </location>
</feature>
<evidence type="ECO:0000313" key="6">
    <source>
        <dbReference type="Proteomes" id="UP001314263"/>
    </source>
</evidence>
<feature type="region of interest" description="Disordered" evidence="3">
    <location>
        <begin position="2291"/>
        <end position="2311"/>
    </location>
</feature>
<evidence type="ECO:0000256" key="2">
    <source>
        <dbReference type="ARBA" id="ARBA00022801"/>
    </source>
</evidence>
<feature type="compositionally biased region" description="Basic and acidic residues" evidence="3">
    <location>
        <begin position="1027"/>
        <end position="1038"/>
    </location>
</feature>
<dbReference type="GO" id="GO:0004843">
    <property type="term" value="F:cysteine-type deubiquitinase activity"/>
    <property type="evidence" value="ECO:0007669"/>
    <property type="project" value="InterPro"/>
</dbReference>
<evidence type="ECO:0000256" key="3">
    <source>
        <dbReference type="SAM" id="MobiDB-lite"/>
    </source>
</evidence>
<feature type="region of interest" description="Disordered" evidence="3">
    <location>
        <begin position="1522"/>
        <end position="1641"/>
    </location>
</feature>
<feature type="region of interest" description="Disordered" evidence="3">
    <location>
        <begin position="1449"/>
        <end position="1493"/>
    </location>
</feature>
<feature type="compositionally biased region" description="Low complexity" evidence="3">
    <location>
        <begin position="1581"/>
        <end position="1592"/>
    </location>
</feature>
<feature type="compositionally biased region" description="Basic and acidic residues" evidence="3">
    <location>
        <begin position="955"/>
        <end position="984"/>
    </location>
</feature>
<feature type="compositionally biased region" description="Low complexity" evidence="3">
    <location>
        <begin position="1092"/>
        <end position="1105"/>
    </location>
</feature>
<feature type="domain" description="USP" evidence="4">
    <location>
        <begin position="2120"/>
        <end position="2582"/>
    </location>
</feature>
<organism evidence="5 6">
    <name type="scientific">Coccomyxa viridis</name>
    <dbReference type="NCBI Taxonomy" id="1274662"/>
    <lineage>
        <taxon>Eukaryota</taxon>
        <taxon>Viridiplantae</taxon>
        <taxon>Chlorophyta</taxon>
        <taxon>core chlorophytes</taxon>
        <taxon>Trebouxiophyceae</taxon>
        <taxon>Trebouxiophyceae incertae sedis</taxon>
        <taxon>Coccomyxaceae</taxon>
        <taxon>Coccomyxa</taxon>
    </lineage>
</organism>
<feature type="compositionally biased region" description="Basic and acidic residues" evidence="3">
    <location>
        <begin position="779"/>
        <end position="807"/>
    </location>
</feature>
<feature type="compositionally biased region" description="Low complexity" evidence="3">
    <location>
        <begin position="1058"/>
        <end position="1078"/>
    </location>
</feature>
<feature type="region of interest" description="Disordered" evidence="3">
    <location>
        <begin position="761"/>
        <end position="823"/>
    </location>
</feature>
<protein>
    <recommendedName>
        <fullName evidence="4">USP domain-containing protein</fullName>
    </recommendedName>
</protein>
<keyword evidence="1" id="KW-0833">Ubl conjugation pathway</keyword>
<feature type="compositionally biased region" description="Low complexity" evidence="3">
    <location>
        <begin position="1388"/>
        <end position="1399"/>
    </location>
</feature>
<dbReference type="GO" id="GO:0016579">
    <property type="term" value="P:protein deubiquitination"/>
    <property type="evidence" value="ECO:0007669"/>
    <property type="project" value="InterPro"/>
</dbReference>
<feature type="compositionally biased region" description="Low complexity" evidence="3">
    <location>
        <begin position="1807"/>
        <end position="1821"/>
    </location>
</feature>
<feature type="region of interest" description="Disordered" evidence="3">
    <location>
        <begin position="1801"/>
        <end position="1837"/>
    </location>
</feature>
<feature type="compositionally biased region" description="Basic residues" evidence="3">
    <location>
        <begin position="907"/>
        <end position="916"/>
    </location>
</feature>
<keyword evidence="2" id="KW-0378">Hydrolase</keyword>
<feature type="region of interest" description="Disordered" evidence="3">
    <location>
        <begin position="1"/>
        <end position="47"/>
    </location>
</feature>
<feature type="compositionally biased region" description="Low complexity" evidence="3">
    <location>
        <begin position="1178"/>
        <end position="1200"/>
    </location>
</feature>
<feature type="compositionally biased region" description="Basic and acidic residues" evidence="3">
    <location>
        <begin position="993"/>
        <end position="1002"/>
    </location>
</feature>
<feature type="region of interest" description="Disordered" evidence="3">
    <location>
        <begin position="385"/>
        <end position="404"/>
    </location>
</feature>
<feature type="region of interest" description="Disordered" evidence="3">
    <location>
        <begin position="1854"/>
        <end position="1873"/>
    </location>
</feature>
<feature type="compositionally biased region" description="Polar residues" evidence="3">
    <location>
        <begin position="882"/>
        <end position="895"/>
    </location>
</feature>
<feature type="region of interest" description="Disordered" evidence="3">
    <location>
        <begin position="2186"/>
        <end position="2226"/>
    </location>
</feature>
<dbReference type="EMBL" id="CAUYUE010000003">
    <property type="protein sequence ID" value="CAK0756246.1"/>
    <property type="molecule type" value="Genomic_DNA"/>
</dbReference>
<dbReference type="SUPFAM" id="SSF54001">
    <property type="entry name" value="Cysteine proteinases"/>
    <property type="match status" value="1"/>
</dbReference>
<feature type="compositionally biased region" description="Acidic residues" evidence="3">
    <location>
        <begin position="621"/>
        <end position="630"/>
    </location>
</feature>
<dbReference type="InterPro" id="IPR052398">
    <property type="entry name" value="Ubiquitin_hydrolase_53/54"/>
</dbReference>
<feature type="compositionally biased region" description="Basic residues" evidence="3">
    <location>
        <begin position="1"/>
        <end position="16"/>
    </location>
</feature>
<dbReference type="InterPro" id="IPR038765">
    <property type="entry name" value="Papain-like_cys_pep_sf"/>
</dbReference>
<feature type="compositionally biased region" description="Low complexity" evidence="3">
    <location>
        <begin position="2058"/>
        <end position="2069"/>
    </location>
</feature>
<name>A0AAV1HWV6_9CHLO</name>
<sequence length="2584" mass="281253">MAGLKKGKGSSKSKGGKGKESKGNVKRTSSSHQDEAREAQLPPQERVQAVRPFWETLSQEQRVQLLSLGLEELRAKAAEVTARLKRQHSEQAAEENQEDGNRLEDMSPPSLGTTVEELFEEGIERLNYRETWKLWKWPEDEKVFYSPDDFKRYIEEEELNEELRKYLPREDGKAVEKPAEAALRTKMSELLQKVQAIQRVMQEEPVFVKTRGRGYRENANAMVRDPNLEAANAILQELENEHEFLYSAVITPVINYVIEVLPEGSRDTKPMELAYEDLEKLSGEEVMRICEWLTDKVDGFSARIKPEPKDVEEEEEEGIGDVDLFALDKESEVLTVNSKWLYHLQERLLGEDGNPRKTKENEDPFRMGLVLEWVYGTIVSTAEKARDSAKKPLGRRQPSPEAAHDTLCAALQEQASWEQRAHVAKELLHEMLKSRREAADLQQQYDIKPVANTAGAAVEHSELPDNVVLRMLHREVLLTKAKLHALNYEQAVAERKLRTLKSQLRQGEPEFERLKRELEEVKNAPRGLEGTFRTAAEMERHRAQLADAAIEEQLEVQTAFREHGARLQQIYDKRQRTDMDIARREQEMKQLQGWKQTVQSLIERFTELTTPTESPLSGMGDLEEGTSPEDAELGRSRAQRSMVLQQASQRITQANMSLHKLRTHFHKDVRRQLYSMDDDRTFFDWIQKELRAVERRLEDGRAVLAHLEGALINVSCNDPGAVVGQQLALPILQERLDAKAREYAAQRAAAAEEAIIKEEEEKAERAEAERVRRKQAKQKSKDRLRSEKEKAAAEREARQRADLEEAQKAATASKARDELERKRKAEELEEARKKEELMMEERRKELLNEEDGYWRKRMAAEQEQQLLVDGITAPAEEPAEDSSAQSNVSEATQWQADDGFKDEPRSNRRRGQRRDRKAALGLATDDSSDAEPGSASSTRQGKEAHLPNGFSKVNGRPERRDRERDRPSGDSREGFGENGGEHQTRQRSHHRNSPHDWARNPERTGSAKVRLQPRVVPLPTPLPSDKAQARGEKTHPPERPASAAAGQAPSQHADDGRPASAHAGPSPTAAAARAAASAQDWAQLRPEPAANASQAVLAQPVAAPAGSRDRAQPQQITRPQPSRPPAERPRAAPIESAAPVQAPPPVRIASKAAAPALDTAKSATLAVPEAPSSTTKTPVQVRTATPPAPAQAPAQAARQPVPVPLPAPVGAQQHAPALQSQPVVPIKGLPPRPAVDAPEKAHPPAEQANQASATAERPDGLVLAPASQPVREPSRSQSTGRLEARPPAAAADRPHEAPGPQMPAPQDGISGEHAQVAQLAQQGPQLPRPARPMQQVPHMAMGMPAQLNNVGPQHPSSAHMLPPHVHQHVPSSSRPPVHQGSGKEQHVPSMSPQHMQQPAQPQPHAPPQQAQQQQHIPMRSIPRPQHELEPHMHPQQHHLPGHVLHAEQRQNSMQSIGSQHSSSHVPPPPQQPPHHGFHPQHPQQVMQDVQRQQRGPVQVLPHGMPQQGSPTRVLHPFAHLQPQAGQQPSPDHGLPHQPGHPVLGAAPEHMDAHAGMTRMHSQPQPISPMPQAQMPHADAYGSPQQGMPSSQQLVHVHGHPGGMQQLPGPPVPGMGAHGLPPQGSMSSRVMPSPQLPQQHPAGLPGSSHLAMLPNMGMSLPQNGLQPHLGGPMYANIGSMNGPSPFMMPGAMQNRHLGAAGAQQPVPAGQSQILPGPQGFPLQAPQLLPSQSRQAPNRSRSVQAAAMLRNTTALRASAREFVPGGLKAAPPTPQPVHGPKDVTPSEELVAIAAASAAAAAAHTTQMSQGHQGQAGQLAQQPGVTSLQQDGKARPAQFEADAVSKLSRLQPMQEVLARQREASSQRQPAQLDSSAAPLPVRVSAASEVPAAQTQQTQAPEIPVSEGGHRHTLPQRSNSISLQQSGQLQAQSAALELQAAPADQHNSASTPEKGYDTASPGSAQPVKSEQAVPEAAKQPSHSKALDSYSQHQEGQQQHQQAQPASWSAIAAQGAAKGTGSPPAAGSAGRSQSSGIAKRGSAQDLRMEQGHRAAQKPHHHPAQSAAEARSASAHLLDRSANASSPSPTVQLRSAGDKRKSMLAGGVQWEGMGDKEGVKRLCLVRGLRNDSGLNNCFLNVVIQCLWHLHSFREALLSLQPQDLQPRAGSGEEMRVLRALRNIFNALRAPREDLPESLPPGVGGPTSKAPALANGGADGEAGLARQPKASWTVSPSELREALSGLGKAAIKFELSEMHDAAEVLGELFNAVHRALLGSAADSAADPQLPVKIRLSAQGADSKAMPNGVPSAKDAPGPQSLVQHLFGLQVQVPSPPDDGEAGSSKRAKGSGGAIVGRWQETPSRSGSAKELRSAGAAQPQASAAAEKAAATPGSANFGQKQGRKLRESGAVDVLQFLKYFHLVPAQGLKRAYEVMIGHSFEEMLQEADSADLLAEGGSPTAASKEQKQPRAVQTAEMTLLRRPVVFTLAIVWDSPQASREAIHAVVSALALTVDLASVFQGVSKGAIYSLRTIVCYFGHHYQAYVLSEELNEWLLFDDTKIRYIGSWQNVVKDMQEARLQPSLLFYERFPV</sequence>
<dbReference type="Pfam" id="PF00443">
    <property type="entry name" value="UCH"/>
    <property type="match status" value="1"/>
</dbReference>
<dbReference type="InterPro" id="IPR001394">
    <property type="entry name" value="Peptidase_C19_UCH"/>
</dbReference>
<proteinExistence type="predicted"/>
<feature type="compositionally biased region" description="Low complexity" evidence="3">
    <location>
        <begin position="1479"/>
        <end position="1493"/>
    </location>
</feature>
<dbReference type="Proteomes" id="UP001314263">
    <property type="component" value="Unassembled WGS sequence"/>
</dbReference>
<feature type="compositionally biased region" description="Low complexity" evidence="3">
    <location>
        <begin position="1040"/>
        <end position="1051"/>
    </location>
</feature>
<dbReference type="PANTHER" id="PTHR22975:SF9">
    <property type="entry name" value="ECHINUS SPLICE FORM 3"/>
    <property type="match status" value="1"/>
</dbReference>
<dbReference type="InterPro" id="IPR028889">
    <property type="entry name" value="USP"/>
</dbReference>
<gene>
    <name evidence="5" type="ORF">CVIRNUC_002439</name>
</gene>
<evidence type="ECO:0000256" key="1">
    <source>
        <dbReference type="ARBA" id="ARBA00022786"/>
    </source>
</evidence>
<feature type="region of interest" description="Disordered" evidence="3">
    <location>
        <begin position="1344"/>
        <end position="1416"/>
    </location>
</feature>
<dbReference type="PROSITE" id="PS50235">
    <property type="entry name" value="USP_3"/>
    <property type="match status" value="1"/>
</dbReference>
<evidence type="ECO:0000259" key="4">
    <source>
        <dbReference type="PROSITE" id="PS50235"/>
    </source>
</evidence>